<evidence type="ECO:0000313" key="2">
    <source>
        <dbReference type="EMBL" id="RLV87389.1"/>
    </source>
</evidence>
<sequence length="68" mass="7125">MFLSHQINSLSVQGSEAASGTIPQLPNRCSCHDIGPRANHTRSAARTLPGRSDTSAGGLFCVLIFSPS</sequence>
<accession>A0A3L8RUB9</accession>
<evidence type="ECO:0000256" key="1">
    <source>
        <dbReference type="SAM" id="MobiDB-lite"/>
    </source>
</evidence>
<comment type="caution">
    <text evidence="2">The sequence shown here is derived from an EMBL/GenBank/DDBJ whole genome shotgun (WGS) entry which is preliminary data.</text>
</comment>
<name>A0A3L8RUB9_CHLGU</name>
<keyword evidence="3" id="KW-1185">Reference proteome</keyword>
<gene>
    <name evidence="2" type="ORF">DV515_00015750</name>
</gene>
<feature type="region of interest" description="Disordered" evidence="1">
    <location>
        <begin position="1"/>
        <end position="22"/>
    </location>
</feature>
<proteinExistence type="predicted"/>
<dbReference type="EMBL" id="QUSF01000205">
    <property type="protein sequence ID" value="RLV87389.1"/>
    <property type="molecule type" value="Genomic_DNA"/>
</dbReference>
<dbReference type="Proteomes" id="UP000276834">
    <property type="component" value="Unassembled WGS sequence"/>
</dbReference>
<protein>
    <submittedName>
        <fullName evidence="2">Uncharacterized protein</fullName>
    </submittedName>
</protein>
<evidence type="ECO:0000313" key="3">
    <source>
        <dbReference type="Proteomes" id="UP000276834"/>
    </source>
</evidence>
<dbReference type="AlphaFoldDB" id="A0A3L8RUB9"/>
<organism evidence="2 3">
    <name type="scientific">Chloebia gouldiae</name>
    <name type="common">Gouldian finch</name>
    <name type="synonym">Erythrura gouldiae</name>
    <dbReference type="NCBI Taxonomy" id="44316"/>
    <lineage>
        <taxon>Eukaryota</taxon>
        <taxon>Metazoa</taxon>
        <taxon>Chordata</taxon>
        <taxon>Craniata</taxon>
        <taxon>Vertebrata</taxon>
        <taxon>Euteleostomi</taxon>
        <taxon>Archelosauria</taxon>
        <taxon>Archosauria</taxon>
        <taxon>Dinosauria</taxon>
        <taxon>Saurischia</taxon>
        <taxon>Theropoda</taxon>
        <taxon>Coelurosauria</taxon>
        <taxon>Aves</taxon>
        <taxon>Neognathae</taxon>
        <taxon>Neoaves</taxon>
        <taxon>Telluraves</taxon>
        <taxon>Australaves</taxon>
        <taxon>Passeriformes</taxon>
        <taxon>Passeroidea</taxon>
        <taxon>Passeridae</taxon>
        <taxon>Chloebia</taxon>
    </lineage>
</organism>
<reference evidence="2 3" key="1">
    <citation type="journal article" date="2018" name="Proc. R. Soc. B">
        <title>A non-coding region near Follistatin controls head colour polymorphism in the Gouldian finch.</title>
        <authorList>
            <person name="Toomey M.B."/>
            <person name="Marques C.I."/>
            <person name="Andrade P."/>
            <person name="Araujo P.M."/>
            <person name="Sabatino S."/>
            <person name="Gazda M.A."/>
            <person name="Afonso S."/>
            <person name="Lopes R.J."/>
            <person name="Corbo J.C."/>
            <person name="Carneiro M."/>
        </authorList>
    </citation>
    <scope>NUCLEOTIDE SEQUENCE [LARGE SCALE GENOMIC DNA]</scope>
    <source>
        <strain evidence="2">Red01</strain>
        <tissue evidence="2">Muscle</tissue>
    </source>
</reference>